<protein>
    <submittedName>
        <fullName evidence="1">Uncharacterized protein</fullName>
    </submittedName>
</protein>
<dbReference type="Proteomes" id="UP000232722">
    <property type="component" value="Unassembled WGS sequence"/>
</dbReference>
<reference evidence="1 2" key="1">
    <citation type="submission" date="2016-04" db="EMBL/GenBank/DDBJ databases">
        <title>Genome analyses suggest a sexual origin of heterokaryosis in a supposedly ancient asexual fungus.</title>
        <authorList>
            <person name="Ropars J."/>
            <person name="Sedzielewska K."/>
            <person name="Noel J."/>
            <person name="Charron P."/>
            <person name="Farinelli L."/>
            <person name="Marton T."/>
            <person name="Kruger M."/>
            <person name="Pelin A."/>
            <person name="Brachmann A."/>
            <person name="Corradi N."/>
        </authorList>
    </citation>
    <scope>NUCLEOTIDE SEQUENCE [LARGE SCALE GENOMIC DNA]</scope>
    <source>
        <strain evidence="1 2">A5</strain>
    </source>
</reference>
<proteinExistence type="predicted"/>
<sequence length="88" mass="10076">MLKHYFLTEKCQVWCQTGQTGWVKSGKTDYPTQPNPFGTLDGDNCQRLCSSVGKYNENCKNYNLRNNLKNGNDMHHCSVRVISKCQLS</sequence>
<comment type="caution">
    <text evidence="1">The sequence shown here is derived from an EMBL/GenBank/DDBJ whole genome shotgun (WGS) entry which is preliminary data.</text>
</comment>
<reference evidence="1 2" key="2">
    <citation type="submission" date="2017-09" db="EMBL/GenBank/DDBJ databases">
        <title>Extensive intraspecific genome diversity in a model arbuscular mycorrhizal fungus.</title>
        <authorList>
            <person name="Chen E.C."/>
            <person name="Morin E."/>
            <person name="Beaudet D."/>
            <person name="Noel J."/>
            <person name="Ndikumana S."/>
            <person name="Charron P."/>
            <person name="St-Onge C."/>
            <person name="Giorgi J."/>
            <person name="Grigoriev I.V."/>
            <person name="Roux C."/>
            <person name="Martin F.M."/>
            <person name="Corradi N."/>
        </authorList>
    </citation>
    <scope>NUCLEOTIDE SEQUENCE [LARGE SCALE GENOMIC DNA]</scope>
    <source>
        <strain evidence="1 2">A5</strain>
    </source>
</reference>
<accession>A0A2N0P8Z3</accession>
<dbReference type="AlphaFoldDB" id="A0A2N0P8Z3"/>
<organism evidence="1 2">
    <name type="scientific">Rhizophagus irregularis</name>
    <dbReference type="NCBI Taxonomy" id="588596"/>
    <lineage>
        <taxon>Eukaryota</taxon>
        <taxon>Fungi</taxon>
        <taxon>Fungi incertae sedis</taxon>
        <taxon>Mucoromycota</taxon>
        <taxon>Glomeromycotina</taxon>
        <taxon>Glomeromycetes</taxon>
        <taxon>Glomerales</taxon>
        <taxon>Glomeraceae</taxon>
        <taxon>Rhizophagus</taxon>
    </lineage>
</organism>
<dbReference type="EMBL" id="LLXJ01001213">
    <property type="protein sequence ID" value="PKC03287.1"/>
    <property type="molecule type" value="Genomic_DNA"/>
</dbReference>
<gene>
    <name evidence="1" type="ORF">RhiirA5_424003</name>
</gene>
<evidence type="ECO:0000313" key="1">
    <source>
        <dbReference type="EMBL" id="PKC03287.1"/>
    </source>
</evidence>
<name>A0A2N0P8Z3_9GLOM</name>
<evidence type="ECO:0000313" key="2">
    <source>
        <dbReference type="Proteomes" id="UP000232722"/>
    </source>
</evidence>